<feature type="region of interest" description="Disordered" evidence="1">
    <location>
        <begin position="96"/>
        <end position="122"/>
    </location>
</feature>
<keyword evidence="2" id="KW-1185">Reference proteome</keyword>
<reference evidence="3" key="1">
    <citation type="submission" date="2022-11" db="UniProtKB">
        <authorList>
            <consortium name="WormBaseParasite"/>
        </authorList>
    </citation>
    <scope>IDENTIFICATION</scope>
</reference>
<proteinExistence type="predicted"/>
<feature type="compositionally biased region" description="Polar residues" evidence="1">
    <location>
        <begin position="25"/>
        <end position="42"/>
    </location>
</feature>
<evidence type="ECO:0000256" key="1">
    <source>
        <dbReference type="SAM" id="MobiDB-lite"/>
    </source>
</evidence>
<evidence type="ECO:0000313" key="2">
    <source>
        <dbReference type="Proteomes" id="UP000887565"/>
    </source>
</evidence>
<feature type="compositionally biased region" description="Low complexity" evidence="1">
    <location>
        <begin position="96"/>
        <end position="113"/>
    </location>
</feature>
<feature type="region of interest" description="Disordered" evidence="1">
    <location>
        <begin position="24"/>
        <end position="74"/>
    </location>
</feature>
<sequence>MSLARHSSTFKLLIERVRQRRQQLNEELSSSAAGKENISCSAVASKHSETPSKKSSFNENDLNRQSVLQKNDINNHQSTRCYPLDELEELAKVVASQQVQDSSASDSKISSTSPPRRRFISSSQTFDSEIVHKMASEESRKARMVALAARIDSYEDDQSSSCTSSSRRNLKASLESLESFLPPPLVTFQTTREENETAEEKKKFEEQNSKIESGIKHFIRPYYPNIENRPKIVASTITEQKKQFSALASRITGTQSTMNGNNSSMQSSKTVFKSNVMPEKTDEKLSVRILPGLKPRPNPSTTDKKSVAMLRDRWEYATRQGLPLKPEDSFTKADDEITVAALRIFKPVKPPLIPRKMIHSTCVSASPKSNIKKQWYCCALIFSCLENRVVVNVTKTPEKIEETSKLKEDNSETPIAILESSVDVQSYTEEETLDEDDTEYDTELENCLDQAIDAATKAARDQSMLMHHQNISKNETYHTAFTSNDADTTTHSKLEDPKNLDLLTPTFNSTFLDDSRASMAVNTSRMVHT</sequence>
<dbReference type="AlphaFoldDB" id="A0A915IRZ7"/>
<feature type="compositionally biased region" description="Polar residues" evidence="1">
    <location>
        <begin position="53"/>
        <end position="74"/>
    </location>
</feature>
<protein>
    <submittedName>
        <fullName evidence="3">Uncharacterized protein</fullName>
    </submittedName>
</protein>
<dbReference type="WBParaSite" id="nRc.2.0.1.t16586-RA">
    <property type="protein sequence ID" value="nRc.2.0.1.t16586-RA"/>
    <property type="gene ID" value="nRc.2.0.1.g16586"/>
</dbReference>
<name>A0A915IRZ7_ROMCU</name>
<evidence type="ECO:0000313" key="3">
    <source>
        <dbReference type="WBParaSite" id="nRc.2.0.1.t16586-RA"/>
    </source>
</evidence>
<accession>A0A915IRZ7</accession>
<dbReference type="Proteomes" id="UP000887565">
    <property type="component" value="Unplaced"/>
</dbReference>
<organism evidence="2 3">
    <name type="scientific">Romanomermis culicivorax</name>
    <name type="common">Nematode worm</name>
    <dbReference type="NCBI Taxonomy" id="13658"/>
    <lineage>
        <taxon>Eukaryota</taxon>
        <taxon>Metazoa</taxon>
        <taxon>Ecdysozoa</taxon>
        <taxon>Nematoda</taxon>
        <taxon>Enoplea</taxon>
        <taxon>Dorylaimia</taxon>
        <taxon>Mermithida</taxon>
        <taxon>Mermithoidea</taxon>
        <taxon>Mermithidae</taxon>
        <taxon>Romanomermis</taxon>
    </lineage>
</organism>